<dbReference type="PROSITE" id="PS51421">
    <property type="entry name" value="RAS"/>
    <property type="match status" value="1"/>
</dbReference>
<reference evidence="2" key="1">
    <citation type="submission" date="2014-11" db="EMBL/GenBank/DDBJ databases">
        <authorList>
            <person name="Otto D Thomas"/>
            <person name="Naeem Raeece"/>
        </authorList>
    </citation>
    <scope>NUCLEOTIDE SEQUENCE</scope>
</reference>
<accession>A0A0G4HI72</accession>
<dbReference type="PRINTS" id="PR00449">
    <property type="entry name" value="RASTRNSFRMNG"/>
</dbReference>
<dbReference type="PROSITE" id="PS51419">
    <property type="entry name" value="RAB"/>
    <property type="match status" value="1"/>
</dbReference>
<dbReference type="SUPFAM" id="SSF52540">
    <property type="entry name" value="P-loop containing nucleoside triphosphate hydrolases"/>
    <property type="match status" value="1"/>
</dbReference>
<dbReference type="PhylomeDB" id="A0A0G4HI72"/>
<organism evidence="2">
    <name type="scientific">Chromera velia CCMP2878</name>
    <dbReference type="NCBI Taxonomy" id="1169474"/>
    <lineage>
        <taxon>Eukaryota</taxon>
        <taxon>Sar</taxon>
        <taxon>Alveolata</taxon>
        <taxon>Colpodellida</taxon>
        <taxon>Chromeraceae</taxon>
        <taxon>Chromera</taxon>
    </lineage>
</organism>
<keyword evidence="1" id="KW-0547">Nucleotide-binding</keyword>
<dbReference type="InterPro" id="IPR001806">
    <property type="entry name" value="Small_GTPase"/>
</dbReference>
<evidence type="ECO:0000313" key="2">
    <source>
        <dbReference type="EMBL" id="CEM43732.1"/>
    </source>
</evidence>
<gene>
    <name evidence="2" type="ORF">Cvel_6925</name>
</gene>
<sequence length="201" mass="21805">MPPKPLAVAGAARLRCKVMLLGDQGVGKTSLAQVFAGGQLKFRRDYTLTRGVDLVRKVVQVPDSPIEVELFLLDSGGGDIWGELLSPHYATADAFAFVYDITDPDSVTSLARWYKQVLEKRGEEAITGVVIANKRDLGSEHTAPSVSAGQAFSKNHGLEFFEATAPKGDVEAPLDFLAELFANAYEDRRQTLLRAANSHAD</sequence>
<name>A0A0G4HI72_9ALVE</name>
<dbReference type="EMBL" id="CDMZ01002747">
    <property type="protein sequence ID" value="CEM43732.1"/>
    <property type="molecule type" value="Genomic_DNA"/>
</dbReference>
<evidence type="ECO:0000256" key="1">
    <source>
        <dbReference type="ARBA" id="ARBA00022741"/>
    </source>
</evidence>
<proteinExistence type="predicted"/>
<dbReference type="PANTHER" id="PTHR47978">
    <property type="match status" value="1"/>
</dbReference>
<protein>
    <submittedName>
        <fullName evidence="2">Uncharacterized protein</fullName>
    </submittedName>
</protein>
<dbReference type="SMART" id="SM00175">
    <property type="entry name" value="RAB"/>
    <property type="match status" value="1"/>
</dbReference>
<dbReference type="Pfam" id="PF00071">
    <property type="entry name" value="Ras"/>
    <property type="match status" value="1"/>
</dbReference>
<dbReference type="GO" id="GO:0005525">
    <property type="term" value="F:GTP binding"/>
    <property type="evidence" value="ECO:0007669"/>
    <property type="project" value="InterPro"/>
</dbReference>
<dbReference type="Gene3D" id="3.40.50.300">
    <property type="entry name" value="P-loop containing nucleotide triphosphate hydrolases"/>
    <property type="match status" value="1"/>
</dbReference>
<dbReference type="AlphaFoldDB" id="A0A0G4HI72"/>
<dbReference type="SMART" id="SM00173">
    <property type="entry name" value="RAS"/>
    <property type="match status" value="1"/>
</dbReference>
<dbReference type="GO" id="GO:0003924">
    <property type="term" value="F:GTPase activity"/>
    <property type="evidence" value="ECO:0007669"/>
    <property type="project" value="InterPro"/>
</dbReference>
<dbReference type="VEuPathDB" id="CryptoDB:Cvel_6925"/>
<dbReference type="InterPro" id="IPR027417">
    <property type="entry name" value="P-loop_NTPase"/>
</dbReference>